<evidence type="ECO:0000256" key="2">
    <source>
        <dbReference type="ARBA" id="ARBA00023242"/>
    </source>
</evidence>
<dbReference type="PANTHER" id="PTHR46910">
    <property type="entry name" value="TRANSCRIPTION FACTOR PDR1"/>
    <property type="match status" value="1"/>
</dbReference>
<dbReference type="AlphaFoldDB" id="A0A5C2RRT4"/>
<protein>
    <recommendedName>
        <fullName evidence="8">Zn(2)-C6 fungal-type domain-containing protein</fullName>
    </recommendedName>
</protein>
<dbReference type="EMBL" id="ML122312">
    <property type="protein sequence ID" value="RPD54024.1"/>
    <property type="molecule type" value="Genomic_DNA"/>
</dbReference>
<evidence type="ECO:0008006" key="8">
    <source>
        <dbReference type="Google" id="ProtNLM"/>
    </source>
</evidence>
<evidence type="ECO:0000256" key="3">
    <source>
        <dbReference type="SAM" id="MobiDB-lite"/>
    </source>
</evidence>
<dbReference type="STRING" id="1328759.A0A5C2RRT4"/>
<feature type="region of interest" description="Disordered" evidence="3">
    <location>
        <begin position="828"/>
        <end position="854"/>
    </location>
</feature>
<feature type="compositionally biased region" description="Basic and acidic residues" evidence="3">
    <location>
        <begin position="26"/>
        <end position="44"/>
    </location>
</feature>
<dbReference type="PANTHER" id="PTHR46910:SF38">
    <property type="entry name" value="ZN(2)-C6 FUNGAL-TYPE DOMAIN-CONTAINING PROTEIN"/>
    <property type="match status" value="1"/>
</dbReference>
<accession>A0A5C2RRT4</accession>
<dbReference type="SMART" id="SM00906">
    <property type="entry name" value="Fungal_trans"/>
    <property type="match status" value="1"/>
</dbReference>
<gene>
    <name evidence="6" type="ORF">L227DRAFT_512443</name>
</gene>
<feature type="region of interest" description="Disordered" evidence="3">
    <location>
        <begin position="111"/>
        <end position="155"/>
    </location>
</feature>
<evidence type="ECO:0000259" key="4">
    <source>
        <dbReference type="SMART" id="SM00066"/>
    </source>
</evidence>
<dbReference type="InterPro" id="IPR036864">
    <property type="entry name" value="Zn2-C6_fun-type_DNA-bd_sf"/>
</dbReference>
<dbReference type="GO" id="GO:0008270">
    <property type="term" value="F:zinc ion binding"/>
    <property type="evidence" value="ECO:0007669"/>
    <property type="project" value="InterPro"/>
</dbReference>
<keyword evidence="2" id="KW-0539">Nucleus</keyword>
<dbReference type="GO" id="GO:0000981">
    <property type="term" value="F:DNA-binding transcription factor activity, RNA polymerase II-specific"/>
    <property type="evidence" value="ECO:0007669"/>
    <property type="project" value="InterPro"/>
</dbReference>
<name>A0A5C2RRT4_9APHY</name>
<feature type="compositionally biased region" description="Acidic residues" evidence="3">
    <location>
        <begin position="1"/>
        <end position="10"/>
    </location>
</feature>
<dbReference type="InterPro" id="IPR050987">
    <property type="entry name" value="AtrR-like"/>
</dbReference>
<dbReference type="GO" id="GO:0006351">
    <property type="term" value="P:DNA-templated transcription"/>
    <property type="evidence" value="ECO:0007669"/>
    <property type="project" value="InterPro"/>
</dbReference>
<dbReference type="CDD" id="cd12148">
    <property type="entry name" value="fungal_TF_MHR"/>
    <property type="match status" value="1"/>
</dbReference>
<dbReference type="SUPFAM" id="SSF57701">
    <property type="entry name" value="Zn2/Cys6 DNA-binding domain"/>
    <property type="match status" value="1"/>
</dbReference>
<dbReference type="SMART" id="SM00066">
    <property type="entry name" value="GAL4"/>
    <property type="match status" value="1"/>
</dbReference>
<keyword evidence="1" id="KW-0479">Metal-binding</keyword>
<evidence type="ECO:0000313" key="6">
    <source>
        <dbReference type="EMBL" id="RPD54024.1"/>
    </source>
</evidence>
<proteinExistence type="predicted"/>
<keyword evidence="7" id="KW-1185">Reference proteome</keyword>
<dbReference type="Gene3D" id="4.10.240.10">
    <property type="entry name" value="Zn(2)-C6 fungal-type DNA-binding domain"/>
    <property type="match status" value="1"/>
</dbReference>
<sequence>MSSPEAEEDTSPAVAAEQAKRKKKQRACDFCRRKKSDGAEMPDHRCSRCIGQGIECTYEPINTRPPSKSYVQILENRLQNMERLFGQLHPNMQIPKDFDGALESSHLQISTDHLPPNYTRHSSISNGSASAVSPPPPDSPLIDSDELEPSDDEQEARRNIIEKLKRVPVLTTPAQARYHGKSSNLMFLQTVIDMKQKYTGIERPRSADPTLRDLGLAQSRRAEFGPWMRNTTTATPKPSPYRDLPPPDLMEKLIDAFFMHYNMFVPILHRPTFEQKIKDGLHLRDQTFGAIALLVFANGSRVVDDPRVQTDDGRVAGWKWFEQVEIARWTYMERSRVEDLQTCALLSMYLGGSNVPQGSWTVIGLGIRLAQDMGAHRKKVYDSRPSVEGESMKRAFWALIILDRISSFGLGRPCAIHDEDFDVEPLLEVDDEYWITSDPEKAFKQPEGKPSYVTFANCLIRLLKILAFASRTIYSINKSKLTLGMVGPQWEQKIVAELDSAINKWIDMVPPHLQWDPNRENVLFLHQSATLYANYYLLQICIHRPFIPSPRKPSRLTLPSLAICTNAARSCTHVLDIQMQRTGTPLLLNRMPLFTAGLVLLLNMWGGKRSGLSNQSTMVDVHKCMNMLKRLEQHTHSARRLWNVLNGLISIGELALPGASAFPSAAQPDVGSLLSVAFARDAADPGGLPTSLALPPSQQLQSEGSMFSPLYNPGAPASRAEATATQAQANYANSSNNPTFSLPVHTEELGRLPFHHGFSSLLAAVNGNETPQQHVPQPPNIFSGLQPVPGPSALPQDAPMDTETLNVNAPGFPMRVTDYSELLTALTAPSPPSAQQHSPQHISNAPSPLSVNGDTDVTMMSAENMAFADNMMKMWSTAPTSFEWDDWGSYLANMTGVEENNPFEPPGPPPTGF</sequence>
<dbReference type="GO" id="GO:0003677">
    <property type="term" value="F:DNA binding"/>
    <property type="evidence" value="ECO:0007669"/>
    <property type="project" value="InterPro"/>
</dbReference>
<dbReference type="Pfam" id="PF04082">
    <property type="entry name" value="Fungal_trans"/>
    <property type="match status" value="1"/>
</dbReference>
<evidence type="ECO:0000259" key="5">
    <source>
        <dbReference type="SMART" id="SM00906"/>
    </source>
</evidence>
<dbReference type="CDD" id="cd00067">
    <property type="entry name" value="GAL4"/>
    <property type="match status" value="1"/>
</dbReference>
<dbReference type="OrthoDB" id="4456959at2759"/>
<feature type="domain" description="Zn(2)-C6 fungal-type" evidence="4">
    <location>
        <begin position="22"/>
        <end position="67"/>
    </location>
</feature>
<feature type="domain" description="Xylanolytic transcriptional activator regulatory" evidence="5">
    <location>
        <begin position="359"/>
        <end position="432"/>
    </location>
</feature>
<evidence type="ECO:0000256" key="1">
    <source>
        <dbReference type="ARBA" id="ARBA00022723"/>
    </source>
</evidence>
<feature type="compositionally biased region" description="Acidic residues" evidence="3">
    <location>
        <begin position="143"/>
        <end position="154"/>
    </location>
</feature>
<organism evidence="6 7">
    <name type="scientific">Lentinus tigrinus ALCF2SS1-6</name>
    <dbReference type="NCBI Taxonomy" id="1328759"/>
    <lineage>
        <taxon>Eukaryota</taxon>
        <taxon>Fungi</taxon>
        <taxon>Dikarya</taxon>
        <taxon>Basidiomycota</taxon>
        <taxon>Agaricomycotina</taxon>
        <taxon>Agaricomycetes</taxon>
        <taxon>Polyporales</taxon>
        <taxon>Polyporaceae</taxon>
        <taxon>Lentinus</taxon>
    </lineage>
</organism>
<feature type="compositionally biased region" description="Polar residues" evidence="3">
    <location>
        <begin position="842"/>
        <end position="854"/>
    </location>
</feature>
<dbReference type="Proteomes" id="UP000313359">
    <property type="component" value="Unassembled WGS sequence"/>
</dbReference>
<evidence type="ECO:0000313" key="7">
    <source>
        <dbReference type="Proteomes" id="UP000313359"/>
    </source>
</evidence>
<feature type="compositionally biased region" description="Low complexity" evidence="3">
    <location>
        <begin position="122"/>
        <end position="132"/>
    </location>
</feature>
<dbReference type="InterPro" id="IPR007219">
    <property type="entry name" value="XnlR_reg_dom"/>
</dbReference>
<reference evidence="6" key="1">
    <citation type="journal article" date="2018" name="Genome Biol. Evol.">
        <title>Genomics and development of Lentinus tigrinus, a white-rot wood-decaying mushroom with dimorphic fruiting bodies.</title>
        <authorList>
            <person name="Wu B."/>
            <person name="Xu Z."/>
            <person name="Knudson A."/>
            <person name="Carlson A."/>
            <person name="Chen N."/>
            <person name="Kovaka S."/>
            <person name="LaButti K."/>
            <person name="Lipzen A."/>
            <person name="Pennachio C."/>
            <person name="Riley R."/>
            <person name="Schakwitz W."/>
            <person name="Umezawa K."/>
            <person name="Ohm R.A."/>
            <person name="Grigoriev I.V."/>
            <person name="Nagy L.G."/>
            <person name="Gibbons J."/>
            <person name="Hibbett D."/>
        </authorList>
    </citation>
    <scope>NUCLEOTIDE SEQUENCE [LARGE SCALE GENOMIC DNA]</scope>
    <source>
        <strain evidence="6">ALCF2SS1-6</strain>
    </source>
</reference>
<dbReference type="InterPro" id="IPR001138">
    <property type="entry name" value="Zn2Cys6_DnaBD"/>
</dbReference>
<feature type="region of interest" description="Disordered" evidence="3">
    <location>
        <begin position="1"/>
        <end position="44"/>
    </location>
</feature>